<accession>A0A813EL00</accession>
<dbReference type="EMBL" id="CAJNNV010012682">
    <property type="protein sequence ID" value="CAE8600991.1"/>
    <property type="molecule type" value="Genomic_DNA"/>
</dbReference>
<dbReference type="PROSITE" id="PS00889">
    <property type="entry name" value="CNMP_BINDING_2"/>
    <property type="match status" value="2"/>
</dbReference>
<dbReference type="PROSITE" id="PS00888">
    <property type="entry name" value="CNMP_BINDING_1"/>
    <property type="match status" value="2"/>
</dbReference>
<feature type="compositionally biased region" description="Basic and acidic residues" evidence="1">
    <location>
        <begin position="139"/>
        <end position="155"/>
    </location>
</feature>
<dbReference type="InterPro" id="IPR014710">
    <property type="entry name" value="RmlC-like_jellyroll"/>
</dbReference>
<dbReference type="PANTHER" id="PTHR11635">
    <property type="entry name" value="CAMP-DEPENDENT PROTEIN KINASE REGULATORY CHAIN"/>
    <property type="match status" value="1"/>
</dbReference>
<evidence type="ECO:0000313" key="3">
    <source>
        <dbReference type="EMBL" id="CAE8600991.1"/>
    </source>
</evidence>
<dbReference type="GO" id="GO:0005829">
    <property type="term" value="C:cytosol"/>
    <property type="evidence" value="ECO:0007669"/>
    <property type="project" value="TreeGrafter"/>
</dbReference>
<dbReference type="CDD" id="cd22964">
    <property type="entry name" value="DD_CrRSP_unchar"/>
    <property type="match status" value="1"/>
</dbReference>
<dbReference type="GO" id="GO:0034236">
    <property type="term" value="F:protein kinase A catalytic subunit binding"/>
    <property type="evidence" value="ECO:0007669"/>
    <property type="project" value="TreeGrafter"/>
</dbReference>
<reference evidence="3" key="1">
    <citation type="submission" date="2021-02" db="EMBL/GenBank/DDBJ databases">
        <authorList>
            <person name="Dougan E. K."/>
            <person name="Rhodes N."/>
            <person name="Thang M."/>
            <person name="Chan C."/>
        </authorList>
    </citation>
    <scope>NUCLEOTIDE SEQUENCE</scope>
</reference>
<feature type="compositionally biased region" description="Acidic residues" evidence="1">
    <location>
        <begin position="156"/>
        <end position="176"/>
    </location>
</feature>
<dbReference type="CDD" id="cd00038">
    <property type="entry name" value="CAP_ED"/>
    <property type="match status" value="2"/>
</dbReference>
<proteinExistence type="predicted"/>
<evidence type="ECO:0000313" key="4">
    <source>
        <dbReference type="Proteomes" id="UP000654075"/>
    </source>
</evidence>
<dbReference type="GO" id="GO:0005952">
    <property type="term" value="C:cAMP-dependent protein kinase complex"/>
    <property type="evidence" value="ECO:0007669"/>
    <property type="project" value="InterPro"/>
</dbReference>
<dbReference type="Pfam" id="PF00027">
    <property type="entry name" value="cNMP_binding"/>
    <property type="match status" value="2"/>
</dbReference>
<comment type="caution">
    <text evidence="3">The sequence shown here is derived from an EMBL/GenBank/DDBJ whole genome shotgun (WGS) entry which is preliminary data.</text>
</comment>
<name>A0A813EL00_POLGL</name>
<keyword evidence="4" id="KW-1185">Reference proteome</keyword>
<feature type="region of interest" description="Disordered" evidence="1">
    <location>
        <begin position="74"/>
        <end position="190"/>
    </location>
</feature>
<evidence type="ECO:0000256" key="1">
    <source>
        <dbReference type="SAM" id="MobiDB-lite"/>
    </source>
</evidence>
<organism evidence="3 4">
    <name type="scientific">Polarella glacialis</name>
    <name type="common">Dinoflagellate</name>
    <dbReference type="NCBI Taxonomy" id="89957"/>
    <lineage>
        <taxon>Eukaryota</taxon>
        <taxon>Sar</taxon>
        <taxon>Alveolata</taxon>
        <taxon>Dinophyceae</taxon>
        <taxon>Suessiales</taxon>
        <taxon>Suessiaceae</taxon>
        <taxon>Polarella</taxon>
    </lineage>
</organism>
<dbReference type="InterPro" id="IPR018490">
    <property type="entry name" value="cNMP-bd_dom_sf"/>
</dbReference>
<dbReference type="SMART" id="SM00100">
    <property type="entry name" value="cNMP"/>
    <property type="match status" value="2"/>
</dbReference>
<dbReference type="AlphaFoldDB" id="A0A813EL00"/>
<gene>
    <name evidence="3" type="ORF">PGLA1383_LOCUS19290</name>
</gene>
<sequence>MAQEHQEYIQSKVNPILESLVTEVLLERPDNPVPFMVRWLAERTKQGKDSLSALGVGEAEGLRVEIKQLQDEVKELSDKLASTGQPPAPKAAPLPAEDEQTAPKAAPPPAEDEQTDPKAAPPPAEDEQTAPKAAPPPAEDEKSNKDEKEGKQEKEEKEEEEEEEESDDDFGESGDEADFKPPESYWKKGQRGSVSAEAFGAFNIKQAFEPTVHPKTPEQESRIKAVLLSSFLFNSLEKEDLEVIIGAMTEHSIAADQRIIQEGDDGDVMFLIESGAFDCLKKLEGVEKVVKKCGQGDVFGELALLYNCPRAASVQATESAVVWELDRATFNHIVRDASSKRREEYEGFLKAVPLLSRLEDYDRMQLADILQQETIEAGKAVVTQGESGEKFYMVQDGELVVHKSVDGAEAQEVLVYKRGDYFGELALIRNEVRAATVVAKTACRLASLNRKAFKSALGPLEGFMSEKAKEYA</sequence>
<feature type="domain" description="Cyclic nucleotide-binding" evidence="2">
    <location>
        <begin position="232"/>
        <end position="351"/>
    </location>
</feature>
<dbReference type="PROSITE" id="PS50042">
    <property type="entry name" value="CNMP_BINDING_3"/>
    <property type="match status" value="2"/>
</dbReference>
<dbReference type="PRINTS" id="PR00103">
    <property type="entry name" value="CAMPKINASE"/>
</dbReference>
<dbReference type="OMA" id="QAICLER"/>
<dbReference type="PANTHER" id="PTHR11635:SF152">
    <property type="entry name" value="CAMP-DEPENDENT PROTEIN KINASE TYPE I REGULATORY SUBUNIT-RELATED"/>
    <property type="match status" value="1"/>
</dbReference>
<dbReference type="GO" id="GO:0004862">
    <property type="term" value="F:cAMP-dependent protein kinase inhibitor activity"/>
    <property type="evidence" value="ECO:0007669"/>
    <property type="project" value="TreeGrafter"/>
</dbReference>
<dbReference type="InterPro" id="IPR050503">
    <property type="entry name" value="cAMP-dep_PK_reg_su-like"/>
</dbReference>
<dbReference type="Gene3D" id="2.60.120.10">
    <property type="entry name" value="Jelly Rolls"/>
    <property type="match status" value="2"/>
</dbReference>
<dbReference type="InterPro" id="IPR000595">
    <property type="entry name" value="cNMP-bd_dom"/>
</dbReference>
<dbReference type="InterPro" id="IPR018488">
    <property type="entry name" value="cNMP-bd_CS"/>
</dbReference>
<dbReference type="SUPFAM" id="SSF51206">
    <property type="entry name" value="cAMP-binding domain-like"/>
    <property type="match status" value="2"/>
</dbReference>
<dbReference type="GO" id="GO:0030552">
    <property type="term" value="F:cAMP binding"/>
    <property type="evidence" value="ECO:0007669"/>
    <property type="project" value="TreeGrafter"/>
</dbReference>
<protein>
    <recommendedName>
        <fullName evidence="2">Cyclic nucleotide-binding domain-containing protein</fullName>
    </recommendedName>
</protein>
<dbReference type="OrthoDB" id="417078at2759"/>
<evidence type="ECO:0000259" key="2">
    <source>
        <dbReference type="PROSITE" id="PS50042"/>
    </source>
</evidence>
<dbReference type="Proteomes" id="UP000654075">
    <property type="component" value="Unassembled WGS sequence"/>
</dbReference>
<feature type="domain" description="Cyclic nucleotide-binding" evidence="2">
    <location>
        <begin position="354"/>
        <end position="472"/>
    </location>
</feature>